<dbReference type="InterPro" id="IPR020846">
    <property type="entry name" value="MFS_dom"/>
</dbReference>
<proteinExistence type="predicted"/>
<keyword evidence="3 4" id="KW-0472">Membrane</keyword>
<feature type="transmembrane region" description="Helical" evidence="4">
    <location>
        <begin position="310"/>
        <end position="336"/>
    </location>
</feature>
<evidence type="ECO:0000256" key="4">
    <source>
        <dbReference type="SAM" id="Phobius"/>
    </source>
</evidence>
<feature type="transmembrane region" description="Helical" evidence="4">
    <location>
        <begin position="109"/>
        <end position="129"/>
    </location>
</feature>
<feature type="transmembrane region" description="Helical" evidence="4">
    <location>
        <begin position="380"/>
        <end position="397"/>
    </location>
</feature>
<feature type="transmembrane region" description="Helical" evidence="4">
    <location>
        <begin position="348"/>
        <end position="368"/>
    </location>
</feature>
<sequence length="414" mass="42898">MSTSASSADEWRRGWPTVLAAMVGMSFYSVITYSLGTFIGPIEREFGWSRASISGGLTIFAGISTLGGPFVGMLLDRVGTRRLAIGSMLLSAGTFAAFGTATAALGTWFALYVAYGVFALGIKSTVWSAGVSSVFTRSRSLALALMLSGSALAQTLAPIAANWLIAHHGWRAAYVWLGTGWGGLALVLLLFFYRDARARRAAEPGPTPLLPGLTFREALRDTRVIRIAAANLLMSLVGAGVTVHLVRVIVETGTTMNEAVGVAATAGIAGIAGKLLVGWLLDRIQGSLVPVGGFAVGALGYLLLLDPLELGIPALTAGTMCLGFAAGAGLQISTYLISRYAGLRHFGAVFGTISSMMMAGTAAGPLIAGAVHDATGSYDALLWTAVPIMLGCALLFLRLGPYPEFAEAAPADEG</sequence>
<keyword evidence="2 4" id="KW-1133">Transmembrane helix</keyword>
<evidence type="ECO:0000313" key="6">
    <source>
        <dbReference type="EMBL" id="MFC0204916.1"/>
    </source>
</evidence>
<accession>A0ABV6CW05</accession>
<dbReference type="Gene3D" id="1.20.1250.20">
    <property type="entry name" value="MFS general substrate transporter like domains"/>
    <property type="match status" value="1"/>
</dbReference>
<evidence type="ECO:0000313" key="7">
    <source>
        <dbReference type="Proteomes" id="UP001589798"/>
    </source>
</evidence>
<feature type="transmembrane region" description="Helical" evidence="4">
    <location>
        <begin position="18"/>
        <end position="39"/>
    </location>
</feature>
<feature type="transmembrane region" description="Helical" evidence="4">
    <location>
        <begin position="224"/>
        <end position="247"/>
    </location>
</feature>
<dbReference type="InterPro" id="IPR050327">
    <property type="entry name" value="Proton-linked_MCT"/>
</dbReference>
<dbReference type="PANTHER" id="PTHR11360:SF284">
    <property type="entry name" value="EG:103B4.3 PROTEIN-RELATED"/>
    <property type="match status" value="1"/>
</dbReference>
<feature type="transmembrane region" description="Helical" evidence="4">
    <location>
        <begin position="83"/>
        <end position="103"/>
    </location>
</feature>
<dbReference type="RefSeq" id="WP_379487674.1">
    <property type="nucleotide sequence ID" value="NZ_JBHLWK010000013.1"/>
</dbReference>
<feature type="transmembrane region" description="Helical" evidence="4">
    <location>
        <begin position="288"/>
        <end position="304"/>
    </location>
</feature>
<organism evidence="6 7">
    <name type="scientific">Novosphingobium soli</name>
    <dbReference type="NCBI Taxonomy" id="574956"/>
    <lineage>
        <taxon>Bacteria</taxon>
        <taxon>Pseudomonadati</taxon>
        <taxon>Pseudomonadota</taxon>
        <taxon>Alphaproteobacteria</taxon>
        <taxon>Sphingomonadales</taxon>
        <taxon>Sphingomonadaceae</taxon>
        <taxon>Novosphingobium</taxon>
    </lineage>
</organism>
<feature type="transmembrane region" description="Helical" evidence="4">
    <location>
        <begin position="51"/>
        <end position="71"/>
    </location>
</feature>
<keyword evidence="7" id="KW-1185">Reference proteome</keyword>
<feature type="domain" description="Major facilitator superfamily (MFS) profile" evidence="5">
    <location>
        <begin position="17"/>
        <end position="403"/>
    </location>
</feature>
<evidence type="ECO:0000259" key="5">
    <source>
        <dbReference type="PROSITE" id="PS50850"/>
    </source>
</evidence>
<dbReference type="PROSITE" id="PS50850">
    <property type="entry name" value="MFS"/>
    <property type="match status" value="1"/>
</dbReference>
<evidence type="ECO:0000256" key="3">
    <source>
        <dbReference type="ARBA" id="ARBA00023136"/>
    </source>
</evidence>
<protein>
    <submittedName>
        <fullName evidence="6">MFS transporter</fullName>
    </submittedName>
</protein>
<evidence type="ECO:0000256" key="1">
    <source>
        <dbReference type="ARBA" id="ARBA00022692"/>
    </source>
</evidence>
<dbReference type="Pfam" id="PF07690">
    <property type="entry name" value="MFS_1"/>
    <property type="match status" value="1"/>
</dbReference>
<dbReference type="EMBL" id="JBHLWK010000013">
    <property type="protein sequence ID" value="MFC0204916.1"/>
    <property type="molecule type" value="Genomic_DNA"/>
</dbReference>
<evidence type="ECO:0000256" key="2">
    <source>
        <dbReference type="ARBA" id="ARBA00022989"/>
    </source>
</evidence>
<dbReference type="InterPro" id="IPR011701">
    <property type="entry name" value="MFS"/>
</dbReference>
<dbReference type="PANTHER" id="PTHR11360">
    <property type="entry name" value="MONOCARBOXYLATE TRANSPORTER"/>
    <property type="match status" value="1"/>
</dbReference>
<gene>
    <name evidence="6" type="ORF">ACFFJC_11595</name>
</gene>
<reference evidence="6 7" key="1">
    <citation type="submission" date="2024-09" db="EMBL/GenBank/DDBJ databases">
        <authorList>
            <person name="Sun Q."/>
            <person name="Mori K."/>
        </authorList>
    </citation>
    <scope>NUCLEOTIDE SEQUENCE [LARGE SCALE GENOMIC DNA]</scope>
    <source>
        <strain evidence="6 7">CCM 7706</strain>
    </source>
</reference>
<comment type="caution">
    <text evidence="6">The sequence shown here is derived from an EMBL/GenBank/DDBJ whole genome shotgun (WGS) entry which is preliminary data.</text>
</comment>
<name>A0ABV6CW05_9SPHN</name>
<feature type="transmembrane region" description="Helical" evidence="4">
    <location>
        <begin position="173"/>
        <end position="193"/>
    </location>
</feature>
<feature type="transmembrane region" description="Helical" evidence="4">
    <location>
        <begin position="141"/>
        <end position="161"/>
    </location>
</feature>
<dbReference type="Proteomes" id="UP001589798">
    <property type="component" value="Unassembled WGS sequence"/>
</dbReference>
<keyword evidence="1 4" id="KW-0812">Transmembrane</keyword>
<dbReference type="SUPFAM" id="SSF103473">
    <property type="entry name" value="MFS general substrate transporter"/>
    <property type="match status" value="1"/>
</dbReference>
<feature type="transmembrane region" description="Helical" evidence="4">
    <location>
        <begin position="259"/>
        <end position="281"/>
    </location>
</feature>
<dbReference type="InterPro" id="IPR036259">
    <property type="entry name" value="MFS_trans_sf"/>
</dbReference>